<evidence type="ECO:0000313" key="2">
    <source>
        <dbReference type="Proteomes" id="UP001301566"/>
    </source>
</evidence>
<accession>A0AAX3ZYR1</accession>
<keyword evidence="2" id="KW-1185">Reference proteome</keyword>
<proteinExistence type="predicted"/>
<dbReference type="Proteomes" id="UP001301566">
    <property type="component" value="Segment"/>
</dbReference>
<gene>
    <name evidence="1" type="ORF">CRP114_gp44</name>
</gene>
<sequence length="73" mass="8280">MTITLETLSQYGIGNNFSATVYPQDFQQISYGEDLEEDLVLTDPTTNGGSTPWFKEPSYDRWWKVGPKGEAEE</sequence>
<protein>
    <submittedName>
        <fullName evidence="1">Uncharacterized protein</fullName>
    </submittedName>
</protein>
<dbReference type="EMBL" id="OR420740">
    <property type="protein sequence ID" value="WMM95243.1"/>
    <property type="molecule type" value="Genomic_DNA"/>
</dbReference>
<name>A0AAX3ZYR1_9CAUD</name>
<evidence type="ECO:0000313" key="1">
    <source>
        <dbReference type="EMBL" id="WMM95243.1"/>
    </source>
</evidence>
<organism evidence="1 2">
    <name type="scientific">Roseobacter phage CRP-114</name>
    <dbReference type="NCBI Taxonomy" id="3072842"/>
    <lineage>
        <taxon>Viruses</taxon>
        <taxon>Duplodnaviria</taxon>
        <taxon>Heunggongvirae</taxon>
        <taxon>Uroviricota</taxon>
        <taxon>Caudoviricetes</taxon>
        <taxon>Autographivirales</taxon>
        <taxon>Autographivirales incertae sedis</taxon>
        <taxon>Dynamenevirus</taxon>
        <taxon>Dynamenevirus CRP114</taxon>
    </lineage>
</organism>
<reference evidence="1 2" key="1">
    <citation type="submission" date="2023-08" db="EMBL/GenBank/DDBJ databases">
        <authorList>
            <person name="Du S."/>
            <person name="Wu Z."/>
            <person name="Wu Y."/>
            <person name="Yang M."/>
            <person name="Shao J."/>
            <person name="Liu H."/>
            <person name="Zhao Y."/>
            <person name="Zhang Z."/>
        </authorList>
    </citation>
    <scope>NUCLEOTIDE SEQUENCE [LARGE SCALE GENOMIC DNA]</scope>
</reference>